<evidence type="ECO:0000256" key="7">
    <source>
        <dbReference type="ARBA" id="ARBA00022908"/>
    </source>
</evidence>
<keyword evidence="9 11" id="KW-0233">DNA recombination</keyword>
<evidence type="ECO:0000256" key="9">
    <source>
        <dbReference type="ARBA" id="ARBA00023172"/>
    </source>
</evidence>
<comment type="function">
    <text evidence="11">Site-specific tyrosine recombinase, which acts by catalyzing the cutting and rejoining of the recombining DNA molecules. The XerC-XerD complex is essential to convert dimers of the bacterial chromosome into monomers to permit their segregation at cell division. It also contributes to the segregational stability of plasmids.</text>
</comment>
<evidence type="ECO:0000256" key="8">
    <source>
        <dbReference type="ARBA" id="ARBA00023125"/>
    </source>
</evidence>
<feature type="active site" evidence="11">
    <location>
        <position position="147"/>
    </location>
</feature>
<keyword evidence="7 11" id="KW-0229">DNA integration</keyword>
<comment type="subunit">
    <text evidence="11">Forms a cyclic heterotetrameric complex composed of two molecules of XerC and two molecules of XerD.</text>
</comment>
<dbReference type="InterPro" id="IPR023009">
    <property type="entry name" value="Tyrosine_recombinase_XerC/XerD"/>
</dbReference>
<dbReference type="Pfam" id="PF00589">
    <property type="entry name" value="Phage_integrase"/>
    <property type="match status" value="1"/>
</dbReference>
<comment type="similarity">
    <text evidence="2 11">Belongs to the 'phage' integrase family. XerD subfamily.</text>
</comment>
<evidence type="ECO:0000256" key="2">
    <source>
        <dbReference type="ARBA" id="ARBA00010450"/>
    </source>
</evidence>
<feature type="active site" evidence="11">
    <location>
        <position position="246"/>
    </location>
</feature>
<keyword evidence="10 11" id="KW-0131">Cell cycle</keyword>
<keyword evidence="4 11" id="KW-0963">Cytoplasm</keyword>
<dbReference type="InterPro" id="IPR050090">
    <property type="entry name" value="Tyrosine_recombinase_XerCD"/>
</dbReference>
<dbReference type="InterPro" id="IPR002104">
    <property type="entry name" value="Integrase_catalytic"/>
</dbReference>
<evidence type="ECO:0000256" key="3">
    <source>
        <dbReference type="ARBA" id="ARBA00015810"/>
    </source>
</evidence>
<feature type="active site" evidence="11">
    <location>
        <position position="243"/>
    </location>
</feature>
<dbReference type="RefSeq" id="WP_256944971.1">
    <property type="nucleotide sequence ID" value="NZ_JANHNZ010000003.1"/>
</dbReference>
<dbReference type="InterPro" id="IPR004107">
    <property type="entry name" value="Integrase_SAM-like_N"/>
</dbReference>
<evidence type="ECO:0000256" key="4">
    <source>
        <dbReference type="ARBA" id="ARBA00022490"/>
    </source>
</evidence>
<dbReference type="NCBIfam" id="NF040815">
    <property type="entry name" value="recomb_XerA_Arch"/>
    <property type="match status" value="1"/>
</dbReference>
<dbReference type="InterPro" id="IPR010998">
    <property type="entry name" value="Integrase_recombinase_N"/>
</dbReference>
<dbReference type="InterPro" id="IPR013762">
    <property type="entry name" value="Integrase-like_cat_sf"/>
</dbReference>
<dbReference type="NCBIfam" id="TIGR02225">
    <property type="entry name" value="recomb_XerD"/>
    <property type="match status" value="1"/>
</dbReference>
<keyword evidence="8 11" id="KW-0238">DNA-binding</keyword>
<dbReference type="InterPro" id="IPR044068">
    <property type="entry name" value="CB"/>
</dbReference>
<dbReference type="NCBIfam" id="NF001399">
    <property type="entry name" value="PRK00283.1"/>
    <property type="match status" value="1"/>
</dbReference>
<dbReference type="HAMAP" id="MF_01807">
    <property type="entry name" value="Recomb_XerD"/>
    <property type="match status" value="1"/>
</dbReference>
<evidence type="ECO:0000256" key="11">
    <source>
        <dbReference type="HAMAP-Rule" id="MF_01807"/>
    </source>
</evidence>
<dbReference type="Gene3D" id="1.10.443.10">
    <property type="entry name" value="Intergrase catalytic core"/>
    <property type="match status" value="1"/>
</dbReference>
<dbReference type="InterPro" id="IPR011932">
    <property type="entry name" value="Recomb_XerD"/>
</dbReference>
<evidence type="ECO:0000313" key="15">
    <source>
        <dbReference type="Proteomes" id="UP001059480"/>
    </source>
</evidence>
<keyword evidence="15" id="KW-1185">Reference proteome</keyword>
<dbReference type="SUPFAM" id="SSF56349">
    <property type="entry name" value="DNA breaking-rejoining enzymes"/>
    <property type="match status" value="1"/>
</dbReference>
<protein>
    <recommendedName>
        <fullName evidence="3 11">Tyrosine recombinase XerD</fullName>
    </recommendedName>
</protein>
<evidence type="ECO:0000259" key="12">
    <source>
        <dbReference type="PROSITE" id="PS51898"/>
    </source>
</evidence>
<keyword evidence="5 11" id="KW-0132">Cell division</keyword>
<organism evidence="14 15">
    <name type="scientific">Granulicatella seriolae</name>
    <dbReference type="NCBI Taxonomy" id="2967226"/>
    <lineage>
        <taxon>Bacteria</taxon>
        <taxon>Bacillati</taxon>
        <taxon>Bacillota</taxon>
        <taxon>Bacilli</taxon>
        <taxon>Lactobacillales</taxon>
        <taxon>Carnobacteriaceae</taxon>
        <taxon>Granulicatella</taxon>
    </lineage>
</organism>
<evidence type="ECO:0000313" key="14">
    <source>
        <dbReference type="EMBL" id="MCQ9209864.1"/>
    </source>
</evidence>
<comment type="caution">
    <text evidence="14">The sequence shown here is derived from an EMBL/GenBank/DDBJ whole genome shotgun (WGS) entry which is preliminary data.</text>
</comment>
<feature type="active site" evidence="11">
    <location>
        <position position="269"/>
    </location>
</feature>
<dbReference type="HAMAP" id="MF_01808">
    <property type="entry name" value="Recomb_XerC_XerD"/>
    <property type="match status" value="1"/>
</dbReference>
<evidence type="ECO:0000256" key="6">
    <source>
        <dbReference type="ARBA" id="ARBA00022829"/>
    </source>
</evidence>
<feature type="active site" evidence="11">
    <location>
        <position position="171"/>
    </location>
</feature>
<dbReference type="EMBL" id="JANHNZ010000003">
    <property type="protein sequence ID" value="MCQ9209864.1"/>
    <property type="molecule type" value="Genomic_DNA"/>
</dbReference>
<feature type="active site" description="O-(3'-phospho-DNA)-tyrosine intermediate" evidence="11">
    <location>
        <position position="278"/>
    </location>
</feature>
<keyword evidence="6 11" id="KW-0159">Chromosome partition</keyword>
<proteinExistence type="inferred from homology"/>
<evidence type="ECO:0000256" key="5">
    <source>
        <dbReference type="ARBA" id="ARBA00022618"/>
    </source>
</evidence>
<reference evidence="14" key="2">
    <citation type="journal article" date="2023" name="Curr. Microbiol.">
        <title>Granulicatella seriolae sp. nov., a Novel Facultative Anaerobe Isolated from Yellowtail Marine Fish.</title>
        <authorList>
            <person name="Lee M."/>
            <person name="Choi Y.J."/>
            <person name="Farooq A."/>
            <person name="Jeong J.B."/>
            <person name="Jung M.Y."/>
        </authorList>
    </citation>
    <scope>NUCLEOTIDE SEQUENCE</scope>
    <source>
        <strain evidence="14">S8</strain>
    </source>
</reference>
<reference evidence="14" key="1">
    <citation type="submission" date="2022-07" db="EMBL/GenBank/DDBJ databases">
        <authorList>
            <person name="Jung M.-Y."/>
            <person name="Lee M."/>
        </authorList>
    </citation>
    <scope>NUCLEOTIDE SEQUENCE</scope>
    <source>
        <strain evidence="14">S8</strain>
    </source>
</reference>
<dbReference type="InterPro" id="IPR011010">
    <property type="entry name" value="DNA_brk_join_enz"/>
</dbReference>
<dbReference type="PANTHER" id="PTHR30349">
    <property type="entry name" value="PHAGE INTEGRASE-RELATED"/>
    <property type="match status" value="1"/>
</dbReference>
<evidence type="ECO:0000256" key="1">
    <source>
        <dbReference type="ARBA" id="ARBA00004496"/>
    </source>
</evidence>
<dbReference type="PANTHER" id="PTHR30349:SF81">
    <property type="entry name" value="TYROSINE RECOMBINASE XERC"/>
    <property type="match status" value="1"/>
</dbReference>
<feature type="domain" description="Core-binding (CB)" evidence="13">
    <location>
        <begin position="1"/>
        <end position="86"/>
    </location>
</feature>
<dbReference type="CDD" id="cd00798">
    <property type="entry name" value="INT_XerDC_C"/>
    <property type="match status" value="1"/>
</dbReference>
<name>A0ABT1WMW0_9LACT</name>
<accession>A0ABT1WMW0</accession>
<dbReference type="Proteomes" id="UP001059480">
    <property type="component" value="Unassembled WGS sequence"/>
</dbReference>
<comment type="subcellular location">
    <subcellularLocation>
        <location evidence="1 11">Cytoplasm</location>
    </subcellularLocation>
</comment>
<evidence type="ECO:0000256" key="10">
    <source>
        <dbReference type="ARBA" id="ARBA00023306"/>
    </source>
</evidence>
<reference evidence="14" key="3">
    <citation type="journal article" date="2023" name="Microbiol. Resour. Announc.">
        <title>Draft Genome Sequence of Granulicatella sp. Strain S8, Isolated from a Marine Fish, Seriola quinqueradiata.</title>
        <authorList>
            <person name="Lee M."/>
            <person name="Farooq A."/>
            <person name="Jeong J.B."/>
            <person name="Jung M.Y."/>
        </authorList>
    </citation>
    <scope>NUCLEOTIDE SEQUENCE</scope>
    <source>
        <strain evidence="14">S8</strain>
    </source>
</reference>
<feature type="domain" description="Tyr recombinase" evidence="12">
    <location>
        <begin position="107"/>
        <end position="291"/>
    </location>
</feature>
<dbReference type="PROSITE" id="PS51900">
    <property type="entry name" value="CB"/>
    <property type="match status" value="1"/>
</dbReference>
<evidence type="ECO:0000259" key="13">
    <source>
        <dbReference type="PROSITE" id="PS51900"/>
    </source>
</evidence>
<dbReference type="PROSITE" id="PS51898">
    <property type="entry name" value="TYR_RECOMBINASE"/>
    <property type="match status" value="1"/>
</dbReference>
<dbReference type="Gene3D" id="1.10.150.130">
    <property type="match status" value="1"/>
</dbReference>
<gene>
    <name evidence="11 14" type="primary">xerD</name>
    <name evidence="14" type="ORF">NPA36_04800</name>
</gene>
<sequence>MFKEEIENFSYLMLVENGLSDNTISSYKRDLQKYIAFLERTGLREWNQVQTADILLFLQELKENHYAARSTSRMISSLRKFHIFLESQKVINHNPMISIKVPKQGKKLPKSLSLEEVQAILEAPDISSILGLRDKAILELMYATGLRVSELIHLKLSDIHLELGFIKTIGKGNKERIIPLGEEAGLWVERYLHYSRPQLVDDKKENNFLFLNHRGGAFTRQGIWKNLNAIVLKANITKSVSPHMLRHSFATHILENGADLRIVQELLGHSDISTTQIYTHISTKRMIDVYKKTHPRA</sequence>
<dbReference type="Pfam" id="PF02899">
    <property type="entry name" value="Phage_int_SAM_1"/>
    <property type="match status" value="1"/>
</dbReference>